<dbReference type="Proteomes" id="UP001314170">
    <property type="component" value="Unassembled WGS sequence"/>
</dbReference>
<sequence>MISPSYEDPLGALKAEQESLERQIHNLHKQTASVLHLPLDKGLKLDNGTQYGHAFQITKKEEPKIRKMLTTQFIILETQKDGMFENLSVLLSELDVLLSFADLASSCPTPHTSPNITPSEVGDIIVEGSRYPCMEAQDWMNFIPNDCKLVSVQLMKEHASSGLLISKQV</sequence>
<keyword evidence="3" id="KW-1185">Reference proteome</keyword>
<name>A0AAV1SHN8_9ROSI</name>
<proteinExistence type="predicted"/>
<evidence type="ECO:0000313" key="3">
    <source>
        <dbReference type="Proteomes" id="UP001314170"/>
    </source>
</evidence>
<feature type="domain" description="DNA mismatch repair protein MutS clamp" evidence="1">
    <location>
        <begin position="6"/>
        <end position="82"/>
    </location>
</feature>
<dbReference type="AlphaFoldDB" id="A0AAV1SHN8"/>
<dbReference type="InterPro" id="IPR036187">
    <property type="entry name" value="DNA_mismatch_repair_MutS_sf"/>
</dbReference>
<dbReference type="GO" id="GO:0006298">
    <property type="term" value="P:mismatch repair"/>
    <property type="evidence" value="ECO:0007669"/>
    <property type="project" value="InterPro"/>
</dbReference>
<dbReference type="Pfam" id="PF05190">
    <property type="entry name" value="MutS_IV"/>
    <property type="match status" value="1"/>
</dbReference>
<accession>A0AAV1SHN8</accession>
<reference evidence="2 3" key="1">
    <citation type="submission" date="2024-01" db="EMBL/GenBank/DDBJ databases">
        <authorList>
            <person name="Waweru B."/>
        </authorList>
    </citation>
    <scope>NUCLEOTIDE SEQUENCE [LARGE SCALE GENOMIC DNA]</scope>
</reference>
<protein>
    <recommendedName>
        <fullName evidence="1">DNA mismatch repair protein MutS clamp domain-containing protein</fullName>
    </recommendedName>
</protein>
<dbReference type="SUPFAM" id="SSF48334">
    <property type="entry name" value="DNA repair protein MutS, domain III"/>
    <property type="match status" value="1"/>
</dbReference>
<comment type="caution">
    <text evidence="2">The sequence shown here is derived from an EMBL/GenBank/DDBJ whole genome shotgun (WGS) entry which is preliminary data.</text>
</comment>
<evidence type="ECO:0000313" key="2">
    <source>
        <dbReference type="EMBL" id="CAK7349778.1"/>
    </source>
</evidence>
<organism evidence="2 3">
    <name type="scientific">Dovyalis caffra</name>
    <dbReference type="NCBI Taxonomy" id="77055"/>
    <lineage>
        <taxon>Eukaryota</taxon>
        <taxon>Viridiplantae</taxon>
        <taxon>Streptophyta</taxon>
        <taxon>Embryophyta</taxon>
        <taxon>Tracheophyta</taxon>
        <taxon>Spermatophyta</taxon>
        <taxon>Magnoliopsida</taxon>
        <taxon>eudicotyledons</taxon>
        <taxon>Gunneridae</taxon>
        <taxon>Pentapetalae</taxon>
        <taxon>rosids</taxon>
        <taxon>fabids</taxon>
        <taxon>Malpighiales</taxon>
        <taxon>Salicaceae</taxon>
        <taxon>Flacourtieae</taxon>
        <taxon>Dovyalis</taxon>
    </lineage>
</organism>
<evidence type="ECO:0000259" key="1">
    <source>
        <dbReference type="Pfam" id="PF05190"/>
    </source>
</evidence>
<dbReference type="InterPro" id="IPR007861">
    <property type="entry name" value="DNA_mismatch_repair_MutS_clamp"/>
</dbReference>
<dbReference type="Gene3D" id="1.10.1420.10">
    <property type="match status" value="1"/>
</dbReference>
<dbReference type="GO" id="GO:0005524">
    <property type="term" value="F:ATP binding"/>
    <property type="evidence" value="ECO:0007669"/>
    <property type="project" value="InterPro"/>
</dbReference>
<gene>
    <name evidence="2" type="ORF">DCAF_LOCUS22499</name>
</gene>
<dbReference type="EMBL" id="CAWUPB010001176">
    <property type="protein sequence ID" value="CAK7349778.1"/>
    <property type="molecule type" value="Genomic_DNA"/>
</dbReference>
<dbReference type="GO" id="GO:0030983">
    <property type="term" value="F:mismatched DNA binding"/>
    <property type="evidence" value="ECO:0007669"/>
    <property type="project" value="InterPro"/>
</dbReference>